<dbReference type="Proteomes" id="UP001648503">
    <property type="component" value="Unassembled WGS sequence"/>
</dbReference>
<accession>A0ABQ8F3J7</accession>
<sequence length="168" mass="18607">MDPMMTPIVAESSIIQATQPSVYLPNDPDRIYSESDISAESVPISTIHKARSDTLEAANPIALATEESASDMVISGCQTQQDSIKDVVTTKIKEPMDSGLNIAKELYPIKDFSYDNGNQFTFTSRIAIDGIHDVPTKCIVAYDKNRMLRIRAVSGSEKEENEFYTIDH</sequence>
<organism evidence="1 2">
    <name type="scientific">Batrachochytrium salamandrivorans</name>
    <dbReference type="NCBI Taxonomy" id="1357716"/>
    <lineage>
        <taxon>Eukaryota</taxon>
        <taxon>Fungi</taxon>
        <taxon>Fungi incertae sedis</taxon>
        <taxon>Chytridiomycota</taxon>
        <taxon>Chytridiomycota incertae sedis</taxon>
        <taxon>Chytridiomycetes</taxon>
        <taxon>Rhizophydiales</taxon>
        <taxon>Rhizophydiales incertae sedis</taxon>
        <taxon>Batrachochytrium</taxon>
    </lineage>
</organism>
<gene>
    <name evidence="1" type="ORF">BASA50_008695</name>
</gene>
<proteinExistence type="predicted"/>
<evidence type="ECO:0000313" key="2">
    <source>
        <dbReference type="Proteomes" id="UP001648503"/>
    </source>
</evidence>
<comment type="caution">
    <text evidence="1">The sequence shown here is derived from an EMBL/GenBank/DDBJ whole genome shotgun (WGS) entry which is preliminary data.</text>
</comment>
<keyword evidence="2" id="KW-1185">Reference proteome</keyword>
<dbReference type="EMBL" id="JAFCIX010000406">
    <property type="protein sequence ID" value="KAH6591519.1"/>
    <property type="molecule type" value="Genomic_DNA"/>
</dbReference>
<reference evidence="1 2" key="1">
    <citation type="submission" date="2021-02" db="EMBL/GenBank/DDBJ databases">
        <title>Variation within the Batrachochytrium salamandrivorans European outbreak.</title>
        <authorList>
            <person name="Kelly M."/>
            <person name="Pasmans F."/>
            <person name="Shea T.P."/>
            <person name="Munoz J.F."/>
            <person name="Carranza S."/>
            <person name="Cuomo C.A."/>
            <person name="Martel A."/>
        </authorList>
    </citation>
    <scope>NUCLEOTIDE SEQUENCE [LARGE SCALE GENOMIC DNA]</scope>
    <source>
        <strain evidence="1 2">AMFP18/2</strain>
    </source>
</reference>
<protein>
    <submittedName>
        <fullName evidence="1">Uncharacterized protein</fullName>
    </submittedName>
</protein>
<name>A0ABQ8F3J7_9FUNG</name>
<evidence type="ECO:0000313" key="1">
    <source>
        <dbReference type="EMBL" id="KAH6591519.1"/>
    </source>
</evidence>